<evidence type="ECO:0000313" key="3">
    <source>
        <dbReference type="EMBL" id="WIA17590.1"/>
    </source>
</evidence>
<dbReference type="Pfam" id="PF13672">
    <property type="entry name" value="PP2C_2"/>
    <property type="match status" value="1"/>
</dbReference>
<keyword evidence="4" id="KW-1185">Reference proteome</keyword>
<feature type="domain" description="PPM-type phosphatase" evidence="2">
    <location>
        <begin position="92"/>
        <end position="388"/>
    </location>
</feature>
<dbReference type="PROSITE" id="PS51746">
    <property type="entry name" value="PPM_2"/>
    <property type="match status" value="1"/>
</dbReference>
<comment type="similarity">
    <text evidence="1">Belongs to the PP2C family.</text>
</comment>
<keyword evidence="1" id="KW-0378">Hydrolase</keyword>
<organism evidence="3 4">
    <name type="scientific">Tetradesmus obliquus</name>
    <name type="common">Green alga</name>
    <name type="synonym">Acutodesmus obliquus</name>
    <dbReference type="NCBI Taxonomy" id="3088"/>
    <lineage>
        <taxon>Eukaryota</taxon>
        <taxon>Viridiplantae</taxon>
        <taxon>Chlorophyta</taxon>
        <taxon>core chlorophytes</taxon>
        <taxon>Chlorophyceae</taxon>
        <taxon>CS clade</taxon>
        <taxon>Sphaeropleales</taxon>
        <taxon>Scenedesmaceae</taxon>
        <taxon>Tetradesmus</taxon>
    </lineage>
</organism>
<keyword evidence="1" id="KW-0464">Manganese</keyword>
<comment type="catalytic activity">
    <reaction evidence="1">
        <text>O-phospho-L-threonyl-[protein] + H2O = L-threonyl-[protein] + phosphate</text>
        <dbReference type="Rhea" id="RHEA:47004"/>
        <dbReference type="Rhea" id="RHEA-COMP:11060"/>
        <dbReference type="Rhea" id="RHEA-COMP:11605"/>
        <dbReference type="ChEBI" id="CHEBI:15377"/>
        <dbReference type="ChEBI" id="CHEBI:30013"/>
        <dbReference type="ChEBI" id="CHEBI:43474"/>
        <dbReference type="ChEBI" id="CHEBI:61977"/>
        <dbReference type="EC" id="3.1.3.16"/>
    </reaction>
</comment>
<reference evidence="3 4" key="1">
    <citation type="submission" date="2023-05" db="EMBL/GenBank/DDBJ databases">
        <title>A 100% complete, gapless, phased diploid assembly of the Scenedesmus obliquus UTEX 3031 genome.</title>
        <authorList>
            <person name="Biondi T.C."/>
            <person name="Hanschen E.R."/>
            <person name="Kwon T."/>
            <person name="Eng W."/>
            <person name="Kruse C.P.S."/>
            <person name="Koehler S.I."/>
            <person name="Kunde Y."/>
            <person name="Gleasner C.D."/>
            <person name="You Mak K.T."/>
            <person name="Polle J."/>
            <person name="Hovde B.T."/>
            <person name="Starkenburg S.R."/>
        </authorList>
    </citation>
    <scope>NUCLEOTIDE SEQUENCE [LARGE SCALE GENOMIC DNA]</scope>
    <source>
        <strain evidence="3 4">DOE0152z</strain>
    </source>
</reference>
<proteinExistence type="inferred from homology"/>
<dbReference type="Gene3D" id="3.60.40.10">
    <property type="entry name" value="PPM-type phosphatase domain"/>
    <property type="match status" value="1"/>
</dbReference>
<protein>
    <recommendedName>
        <fullName evidence="1">Protein phosphatase</fullName>
        <ecNumber evidence="1">3.1.3.16</ecNumber>
    </recommendedName>
</protein>
<dbReference type="SUPFAM" id="SSF81606">
    <property type="entry name" value="PP2C-like"/>
    <property type="match status" value="1"/>
</dbReference>
<accession>A0ABY8U8A2</accession>
<dbReference type="SMART" id="SM00331">
    <property type="entry name" value="PP2C_SIG"/>
    <property type="match status" value="1"/>
</dbReference>
<dbReference type="PANTHER" id="PTHR12320">
    <property type="entry name" value="PROTEIN PHOSPHATASE 2C"/>
    <property type="match status" value="1"/>
</dbReference>
<dbReference type="InterPro" id="IPR036457">
    <property type="entry name" value="PPM-type-like_dom_sf"/>
</dbReference>
<comment type="cofactor">
    <cofactor evidence="1">
        <name>Mn(2+)</name>
        <dbReference type="ChEBI" id="CHEBI:29035"/>
    </cofactor>
</comment>
<dbReference type="SMART" id="SM00332">
    <property type="entry name" value="PP2Cc"/>
    <property type="match status" value="1"/>
</dbReference>
<evidence type="ECO:0000313" key="4">
    <source>
        <dbReference type="Proteomes" id="UP001244341"/>
    </source>
</evidence>
<dbReference type="InterPro" id="IPR001932">
    <property type="entry name" value="PPM-type_phosphatase-like_dom"/>
</dbReference>
<name>A0ABY8U8A2_TETOB</name>
<gene>
    <name evidence="3" type="ORF">OEZ85_014413</name>
</gene>
<comment type="catalytic activity">
    <reaction evidence="1">
        <text>O-phospho-L-seryl-[protein] + H2O = L-seryl-[protein] + phosphate</text>
        <dbReference type="Rhea" id="RHEA:20629"/>
        <dbReference type="Rhea" id="RHEA-COMP:9863"/>
        <dbReference type="Rhea" id="RHEA-COMP:11604"/>
        <dbReference type="ChEBI" id="CHEBI:15377"/>
        <dbReference type="ChEBI" id="CHEBI:29999"/>
        <dbReference type="ChEBI" id="CHEBI:43474"/>
        <dbReference type="ChEBI" id="CHEBI:83421"/>
        <dbReference type="EC" id="3.1.3.16"/>
    </reaction>
</comment>
<dbReference type="Proteomes" id="UP001244341">
    <property type="component" value="Chromosome 8b"/>
</dbReference>
<sequence>MHAHSLAQRARRVGAKLPRQATLSVASRSLRPSRVRAESSATAVVSKPLEEASAVVQTTAEAGSGVQAAAAPAAVEPQQQVVYKTVKQLRMRSAAAYLPHPEKESYGGEDAHFVSNISGGAIGVADGVGGWAESGVNPAEYSRTLMRVACAYIEGADTREVASSSVESACASMSSMDGGCSPYSSTDAPAVVVDPRAALDTAHKLTKKAGSATACVVQLCPEQKALIAANLGDSGFIVVRNGEIALRSSPKQHFFDCPLQFGAYPEFVDGTDTADDAEIFHLPVQPGDIVVAGSDGLWDNVYAKEVLELLPRSAEGVDAAADKIAKLARRHAADEDFASPYTAEAKAQGLDWPWWMKVMNTKLKDGKVQLGELTGGKMDDITVLVAMVVEEDVQVPQPAAVAAAVPAAAAAASENGNGNGASANSAAASNGNGAAAANGNGSSNGNGAAFDGALLNGAG</sequence>
<comment type="cofactor">
    <cofactor evidence="1">
        <name>Mg(2+)</name>
        <dbReference type="ChEBI" id="CHEBI:18420"/>
    </cofactor>
</comment>
<dbReference type="EC" id="3.1.3.16" evidence="1"/>
<evidence type="ECO:0000259" key="2">
    <source>
        <dbReference type="PROSITE" id="PS51746"/>
    </source>
</evidence>
<dbReference type="PANTHER" id="PTHR12320:SF1">
    <property type="entry name" value="PROTEIN PHOSPHATASE PTC7 HOMOLOG"/>
    <property type="match status" value="1"/>
</dbReference>
<dbReference type="EMBL" id="CP126215">
    <property type="protein sequence ID" value="WIA17590.1"/>
    <property type="molecule type" value="Genomic_DNA"/>
</dbReference>
<dbReference type="InterPro" id="IPR039123">
    <property type="entry name" value="PPTC7"/>
</dbReference>
<keyword evidence="1" id="KW-0479">Metal-binding</keyword>
<keyword evidence="1" id="KW-0460">Magnesium</keyword>
<evidence type="ECO:0000256" key="1">
    <source>
        <dbReference type="RuleBase" id="RU366020"/>
    </source>
</evidence>
<keyword evidence="1" id="KW-0904">Protein phosphatase</keyword>